<comment type="caution">
    <text evidence="1">The sequence shown here is derived from an EMBL/GenBank/DDBJ whole genome shotgun (WGS) entry which is preliminary data.</text>
</comment>
<dbReference type="RefSeq" id="WP_174582631.1">
    <property type="nucleotide sequence ID" value="NZ_CAJNOB010000071.1"/>
</dbReference>
<proteinExistence type="predicted"/>
<gene>
    <name evidence="1" type="ORF">MPNT_90027</name>
</gene>
<keyword evidence="2" id="KW-1185">Reference proteome</keyword>
<sequence>MEGDELRRMLSSVRPGGQDDGNPQFSGVFRRMKEDPELERWFQWQRAVDRVIASKLSEIVPPPSLKPNLLSLWQEVPAVSWWYRPWVWAVGTCVVFGLSAWLLTLPTNRGLPPSVRFEEAMVRQIEATPQFENVYQRSEEALRWLTEKRKGDSSDFPFTLPATGEFGCTTLSWEGHPVALICLSWRGKHAHLFVVEEQALEPGAAWEKPQFRRIGAWDTALWKRDGKVYLLLGLQEEGTVRDFFGG</sequence>
<evidence type="ECO:0000313" key="2">
    <source>
        <dbReference type="Proteomes" id="UP000663859"/>
    </source>
</evidence>
<dbReference type="Proteomes" id="UP000663859">
    <property type="component" value="Unassembled WGS sequence"/>
</dbReference>
<dbReference type="EMBL" id="CAJNOB010000071">
    <property type="protein sequence ID" value="CAF0705257.1"/>
    <property type="molecule type" value="Genomic_DNA"/>
</dbReference>
<evidence type="ECO:0000313" key="1">
    <source>
        <dbReference type="EMBL" id="CAF0705257.1"/>
    </source>
</evidence>
<organism evidence="1 2">
    <name type="scientific">Candidatus Methylacidithermus pantelleriae</name>
    <dbReference type="NCBI Taxonomy" id="2744239"/>
    <lineage>
        <taxon>Bacteria</taxon>
        <taxon>Pseudomonadati</taxon>
        <taxon>Verrucomicrobiota</taxon>
        <taxon>Methylacidiphilae</taxon>
        <taxon>Methylacidiphilales</taxon>
        <taxon>Methylacidiphilaceae</taxon>
        <taxon>Candidatus Methylacidithermus</taxon>
    </lineage>
</organism>
<reference evidence="1" key="1">
    <citation type="submission" date="2021-02" db="EMBL/GenBank/DDBJ databases">
        <authorList>
            <person name="Cremers G."/>
            <person name="Picone N."/>
        </authorList>
    </citation>
    <scope>NUCLEOTIDE SEQUENCE</scope>
    <source>
        <strain evidence="1">PQ17</strain>
    </source>
</reference>
<name>A0A8J2FTY7_9BACT</name>
<protein>
    <submittedName>
        <fullName evidence="1">Uncharacterized protein</fullName>
    </submittedName>
</protein>
<accession>A0A8J2FTY7</accession>
<dbReference type="AlphaFoldDB" id="A0A8J2FTY7"/>